<dbReference type="Pfam" id="PF00528">
    <property type="entry name" value="BPD_transp_1"/>
    <property type="match status" value="1"/>
</dbReference>
<feature type="transmembrane region" description="Helical" evidence="8">
    <location>
        <begin position="190"/>
        <end position="211"/>
    </location>
</feature>
<dbReference type="InterPro" id="IPR035906">
    <property type="entry name" value="MetI-like_sf"/>
</dbReference>
<reference evidence="10 11" key="1">
    <citation type="submission" date="2018-01" db="EMBL/GenBank/DDBJ databases">
        <title>Whole genome analyses suggest that Burkholderia sensu lato contains two further novel genera in the rhizoxinica-symbiotica group Mycetohabitans gen. nov., and Trinickia gen. nov.: implications for the evolution of diazotrophy and nodulation in the Burkholderiaceae.</title>
        <authorList>
            <person name="Estrada-de los Santos P."/>
            <person name="Palmer M."/>
            <person name="Chavez-Ramirez B."/>
            <person name="Beukes C."/>
            <person name="Steenkamp E.T."/>
            <person name="Hirsch A.M."/>
            <person name="Manyaka P."/>
            <person name="Maluk M."/>
            <person name="Lafos M."/>
            <person name="Crook M."/>
            <person name="Gross E."/>
            <person name="Simon M.F."/>
            <person name="Bueno dos Reis Junior F."/>
            <person name="Poole P.S."/>
            <person name="Venter S.N."/>
            <person name="James E.K."/>
        </authorList>
    </citation>
    <scope>NUCLEOTIDE SEQUENCE [LARGE SCALE GENOMIC DNA]</scope>
    <source>
        <strain evidence="10 11">GIMN1.004</strain>
    </source>
</reference>
<evidence type="ECO:0000256" key="1">
    <source>
        <dbReference type="ARBA" id="ARBA00004429"/>
    </source>
</evidence>
<dbReference type="EMBL" id="PNYA01000016">
    <property type="protein sequence ID" value="PMS18119.1"/>
    <property type="molecule type" value="Genomic_DNA"/>
</dbReference>
<evidence type="ECO:0000256" key="2">
    <source>
        <dbReference type="ARBA" id="ARBA00022448"/>
    </source>
</evidence>
<dbReference type="GO" id="GO:0055085">
    <property type="term" value="P:transmembrane transport"/>
    <property type="evidence" value="ECO:0007669"/>
    <property type="project" value="InterPro"/>
</dbReference>
<keyword evidence="11" id="KW-1185">Reference proteome</keyword>
<accession>A0A2N7VLT9</accession>
<evidence type="ECO:0000259" key="9">
    <source>
        <dbReference type="PROSITE" id="PS50928"/>
    </source>
</evidence>
<sequence length="279" mass="30129">MKTNVPRFAPYMSMPEIVWHYVLRSANVIVLLFLILPILAIIPLSFNENSFLVYPIHQLSFKWYRHLFTSVEWVRAGGNSLIVTPIATVLATVLGTLAALGLNKASFRGKGALVALLISPMIVPVIVTGVGMYLQFARWGLAGTYPGLIFGHTVIAAPFVVVTVNATLAGFNQNYVRASLSLGASPVRTFFSVTLPIIAPGVISGALFAFATSLDDVVITMFIAGPTQGTLPLQMFIGIRESISPTIAALASIFIVFSSLLLVTMEWLRSRSVARQTAS</sequence>
<dbReference type="Proteomes" id="UP000235616">
    <property type="component" value="Unassembled WGS sequence"/>
</dbReference>
<name>A0A2N7VLT9_9BURK</name>
<dbReference type="CDD" id="cd06261">
    <property type="entry name" value="TM_PBP2"/>
    <property type="match status" value="1"/>
</dbReference>
<evidence type="ECO:0000256" key="7">
    <source>
        <dbReference type="ARBA" id="ARBA00023136"/>
    </source>
</evidence>
<feature type="domain" description="ABC transmembrane type-1" evidence="9">
    <location>
        <begin position="77"/>
        <end position="265"/>
    </location>
</feature>
<dbReference type="RefSeq" id="WP_102646774.1">
    <property type="nucleotide sequence ID" value="NZ_PNYA01000016.1"/>
</dbReference>
<evidence type="ECO:0000256" key="6">
    <source>
        <dbReference type="ARBA" id="ARBA00022989"/>
    </source>
</evidence>
<keyword evidence="3" id="KW-1003">Cell membrane</keyword>
<proteinExistence type="inferred from homology"/>
<feature type="transmembrane region" description="Helical" evidence="8">
    <location>
        <begin position="21"/>
        <end position="46"/>
    </location>
</feature>
<evidence type="ECO:0000313" key="11">
    <source>
        <dbReference type="Proteomes" id="UP000235616"/>
    </source>
</evidence>
<keyword evidence="7 8" id="KW-0472">Membrane</keyword>
<comment type="subcellular location">
    <subcellularLocation>
        <location evidence="1">Cell inner membrane</location>
        <topology evidence="1">Multi-pass membrane protein</topology>
    </subcellularLocation>
    <subcellularLocation>
        <location evidence="8">Cell membrane</location>
        <topology evidence="8">Multi-pass membrane protein</topology>
    </subcellularLocation>
</comment>
<dbReference type="SUPFAM" id="SSF161098">
    <property type="entry name" value="MetI-like"/>
    <property type="match status" value="1"/>
</dbReference>
<dbReference type="InterPro" id="IPR000515">
    <property type="entry name" value="MetI-like"/>
</dbReference>
<protein>
    <submittedName>
        <fullName evidence="10">Polyamine ABC transporter permease</fullName>
    </submittedName>
</protein>
<keyword evidence="5 8" id="KW-0812">Transmembrane</keyword>
<comment type="similarity">
    <text evidence="8">Belongs to the binding-protein-dependent transport system permease family.</text>
</comment>
<organism evidence="10 11">
    <name type="scientific">Trinickia dabaoshanensis</name>
    <dbReference type="NCBI Taxonomy" id="564714"/>
    <lineage>
        <taxon>Bacteria</taxon>
        <taxon>Pseudomonadati</taxon>
        <taxon>Pseudomonadota</taxon>
        <taxon>Betaproteobacteria</taxon>
        <taxon>Burkholderiales</taxon>
        <taxon>Burkholderiaceae</taxon>
        <taxon>Trinickia</taxon>
    </lineage>
</organism>
<keyword evidence="2 8" id="KW-0813">Transport</keyword>
<evidence type="ECO:0000256" key="8">
    <source>
        <dbReference type="RuleBase" id="RU363032"/>
    </source>
</evidence>
<feature type="transmembrane region" description="Helical" evidence="8">
    <location>
        <begin position="243"/>
        <end position="263"/>
    </location>
</feature>
<feature type="transmembrane region" description="Helical" evidence="8">
    <location>
        <begin position="114"/>
        <end position="136"/>
    </location>
</feature>
<dbReference type="GO" id="GO:0005886">
    <property type="term" value="C:plasma membrane"/>
    <property type="evidence" value="ECO:0007669"/>
    <property type="project" value="UniProtKB-SubCell"/>
</dbReference>
<dbReference type="Gene3D" id="1.10.3720.10">
    <property type="entry name" value="MetI-like"/>
    <property type="match status" value="1"/>
</dbReference>
<dbReference type="PANTHER" id="PTHR43357">
    <property type="entry name" value="INNER MEMBRANE ABC TRANSPORTER PERMEASE PROTEIN YDCV"/>
    <property type="match status" value="1"/>
</dbReference>
<keyword evidence="6 8" id="KW-1133">Transmembrane helix</keyword>
<evidence type="ECO:0000256" key="5">
    <source>
        <dbReference type="ARBA" id="ARBA00022692"/>
    </source>
</evidence>
<evidence type="ECO:0000256" key="4">
    <source>
        <dbReference type="ARBA" id="ARBA00022519"/>
    </source>
</evidence>
<gene>
    <name evidence="10" type="ORF">C0Z18_17950</name>
</gene>
<dbReference type="PANTHER" id="PTHR43357:SF4">
    <property type="entry name" value="INNER MEMBRANE ABC TRANSPORTER PERMEASE PROTEIN YDCV"/>
    <property type="match status" value="1"/>
</dbReference>
<dbReference type="OrthoDB" id="9815533at2"/>
<evidence type="ECO:0000256" key="3">
    <source>
        <dbReference type="ARBA" id="ARBA00022475"/>
    </source>
</evidence>
<dbReference type="PROSITE" id="PS50928">
    <property type="entry name" value="ABC_TM1"/>
    <property type="match status" value="1"/>
</dbReference>
<comment type="caution">
    <text evidence="10">The sequence shown here is derived from an EMBL/GenBank/DDBJ whole genome shotgun (WGS) entry which is preliminary data.</text>
</comment>
<keyword evidence="4" id="KW-0997">Cell inner membrane</keyword>
<dbReference type="AlphaFoldDB" id="A0A2N7VLT9"/>
<feature type="transmembrane region" description="Helical" evidence="8">
    <location>
        <begin position="148"/>
        <end position="169"/>
    </location>
</feature>
<evidence type="ECO:0000313" key="10">
    <source>
        <dbReference type="EMBL" id="PMS18119.1"/>
    </source>
</evidence>
<feature type="transmembrane region" description="Helical" evidence="8">
    <location>
        <begin position="82"/>
        <end position="102"/>
    </location>
</feature>